<gene>
    <name evidence="2" type="ORF">D915_000916</name>
</gene>
<proteinExistence type="inferred from homology"/>
<dbReference type="CDD" id="cd07361">
    <property type="entry name" value="MEMO_like"/>
    <property type="match status" value="1"/>
</dbReference>
<comment type="similarity">
    <text evidence="1">Belongs to the MEMO1 family.</text>
</comment>
<dbReference type="HAMAP" id="MF_00055">
    <property type="entry name" value="MEMO1"/>
    <property type="match status" value="1"/>
</dbReference>
<dbReference type="InterPro" id="IPR002737">
    <property type="entry name" value="MEMO1_fam"/>
</dbReference>
<evidence type="ECO:0000256" key="1">
    <source>
        <dbReference type="ARBA" id="ARBA00006315"/>
    </source>
</evidence>
<evidence type="ECO:0000313" key="3">
    <source>
        <dbReference type="Proteomes" id="UP000230066"/>
    </source>
</evidence>
<sequence>MASIRSASHAGTWYTNNATELSSQLSNWLDSASFGSQPARAIIVPHAGYRYSGSCAAYGFKQIDSESTKRIFILGPSHHVDIGPRCALSAATLYKTPLFDLNVDNTVCDELKSNGEFIQFSLEQDEDEHSIEMQLPFIAKVMERFRGRFTIVPIVVGNLSPEREAIYGRILAPHLANSSNVFVISSDFCHWGRRFRYQYYNKQDGDIWQSIEKLDRMGMDIIEKLKPAEFTAYLQEYSNTICGRRGIGILLNAIQILRERGQGDWQMKFLKYAQSSHCESMDDSSVSYAAGAVTVS</sequence>
<dbReference type="NCBIfam" id="TIGR04336">
    <property type="entry name" value="AmmeMemoSam_B"/>
    <property type="match status" value="1"/>
</dbReference>
<keyword evidence="3" id="KW-1185">Reference proteome</keyword>
<dbReference type="Pfam" id="PF01875">
    <property type="entry name" value="Memo"/>
    <property type="match status" value="1"/>
</dbReference>
<dbReference type="AlphaFoldDB" id="A0A4E0RXP4"/>
<protein>
    <submittedName>
        <fullName evidence="2">Mediator of cell motility 1</fullName>
    </submittedName>
</protein>
<reference evidence="2" key="1">
    <citation type="submission" date="2019-03" db="EMBL/GenBank/DDBJ databases">
        <title>Improved annotation for the trematode Fasciola hepatica.</title>
        <authorList>
            <person name="Choi Y.-J."/>
            <person name="Martin J."/>
            <person name="Mitreva M."/>
        </authorList>
    </citation>
    <scope>NUCLEOTIDE SEQUENCE [LARGE SCALE GENOMIC DNA]</scope>
</reference>
<comment type="caution">
    <text evidence="2">The sequence shown here is derived from an EMBL/GenBank/DDBJ whole genome shotgun (WGS) entry which is preliminary data.</text>
</comment>
<organism evidence="2 3">
    <name type="scientific">Fasciola hepatica</name>
    <name type="common">Liver fluke</name>
    <dbReference type="NCBI Taxonomy" id="6192"/>
    <lineage>
        <taxon>Eukaryota</taxon>
        <taxon>Metazoa</taxon>
        <taxon>Spiralia</taxon>
        <taxon>Lophotrochozoa</taxon>
        <taxon>Platyhelminthes</taxon>
        <taxon>Trematoda</taxon>
        <taxon>Digenea</taxon>
        <taxon>Plagiorchiida</taxon>
        <taxon>Echinostomata</taxon>
        <taxon>Echinostomatoidea</taxon>
        <taxon>Fasciolidae</taxon>
        <taxon>Fasciola</taxon>
    </lineage>
</organism>
<dbReference type="PANTHER" id="PTHR11060">
    <property type="entry name" value="PROTEIN MEMO1"/>
    <property type="match status" value="1"/>
</dbReference>
<evidence type="ECO:0000313" key="2">
    <source>
        <dbReference type="EMBL" id="THD28218.1"/>
    </source>
</evidence>
<dbReference type="PANTHER" id="PTHR11060:SF0">
    <property type="entry name" value="PROTEIN MEMO1"/>
    <property type="match status" value="1"/>
</dbReference>
<dbReference type="Gene3D" id="3.40.830.10">
    <property type="entry name" value="LigB-like"/>
    <property type="match status" value="1"/>
</dbReference>
<dbReference type="Proteomes" id="UP000230066">
    <property type="component" value="Unassembled WGS sequence"/>
</dbReference>
<dbReference type="EMBL" id="JXXN02000207">
    <property type="protein sequence ID" value="THD28218.1"/>
    <property type="molecule type" value="Genomic_DNA"/>
</dbReference>
<accession>A0A4E0RXP4</accession>
<name>A0A4E0RXP4_FASHE</name>